<dbReference type="Proteomes" id="UP001370348">
    <property type="component" value="Chromosome"/>
</dbReference>
<keyword evidence="4" id="KW-1185">Reference proteome</keyword>
<accession>A0ABZ2M1B4</accession>
<name>A0ABZ2M1B4_9BACT</name>
<feature type="signal peptide" evidence="2">
    <location>
        <begin position="1"/>
        <end position="22"/>
    </location>
</feature>
<protein>
    <submittedName>
        <fullName evidence="3">Uncharacterized protein</fullName>
    </submittedName>
</protein>
<feature type="region of interest" description="Disordered" evidence="1">
    <location>
        <begin position="25"/>
        <end position="64"/>
    </location>
</feature>
<dbReference type="PROSITE" id="PS51257">
    <property type="entry name" value="PROKAR_LIPOPROTEIN"/>
    <property type="match status" value="1"/>
</dbReference>
<proteinExistence type="predicted"/>
<evidence type="ECO:0000313" key="4">
    <source>
        <dbReference type="Proteomes" id="UP001370348"/>
    </source>
</evidence>
<evidence type="ECO:0000256" key="2">
    <source>
        <dbReference type="SAM" id="SignalP"/>
    </source>
</evidence>
<gene>
    <name evidence="3" type="ORF">LZC94_06915</name>
</gene>
<evidence type="ECO:0000256" key="1">
    <source>
        <dbReference type="SAM" id="MobiDB-lite"/>
    </source>
</evidence>
<feature type="region of interest" description="Disordered" evidence="1">
    <location>
        <begin position="155"/>
        <end position="179"/>
    </location>
</feature>
<sequence>MKRAGLAVLVVGSLGVSMALSACGGSSAPPAAPASSDTSTSSAAAPSEDAGAPAHEAEPEVTTSRAVCTGRDINLETALIQRVCEIENEKDPKYREVKDVLEVKALAGSTKVTPGSHLDIVVTYVNKGKLPLSLDFLIDPVPRFSVEAYDAKRGKRVDLPKGEPPPPPKDATERTPATRGTARVIVSPYGTARVKLGWDAVRTKWAPEKYKGTPLEMGYPTKPAGPLPPGKYQLHVITPLLHVMEGSEHELTSPKIDIEVGK</sequence>
<keyword evidence="2" id="KW-0732">Signal</keyword>
<dbReference type="RefSeq" id="WP_394826629.1">
    <property type="nucleotide sequence ID" value="NZ_CP089984.1"/>
</dbReference>
<reference evidence="3 4" key="1">
    <citation type="submission" date="2021-12" db="EMBL/GenBank/DDBJ databases">
        <title>Discovery of the Pendulisporaceae a myxobacterial family with distinct sporulation behavior and unique specialized metabolism.</title>
        <authorList>
            <person name="Garcia R."/>
            <person name="Popoff A."/>
            <person name="Bader C.D."/>
            <person name="Loehr J."/>
            <person name="Walesch S."/>
            <person name="Walt C."/>
            <person name="Boldt J."/>
            <person name="Bunk B."/>
            <person name="Haeckl F.J.F.P.J."/>
            <person name="Gunesch A.P."/>
            <person name="Birkelbach J."/>
            <person name="Nuebel U."/>
            <person name="Pietschmann T."/>
            <person name="Bach T."/>
            <person name="Mueller R."/>
        </authorList>
    </citation>
    <scope>NUCLEOTIDE SEQUENCE [LARGE SCALE GENOMIC DNA]</scope>
    <source>
        <strain evidence="3 4">MSr11954</strain>
    </source>
</reference>
<feature type="compositionally biased region" description="Low complexity" evidence="1">
    <location>
        <begin position="25"/>
        <end position="54"/>
    </location>
</feature>
<evidence type="ECO:0000313" key="3">
    <source>
        <dbReference type="EMBL" id="WXB16999.1"/>
    </source>
</evidence>
<feature type="chain" id="PRO_5046763842" evidence="2">
    <location>
        <begin position="23"/>
        <end position="262"/>
    </location>
</feature>
<dbReference type="EMBL" id="CP089984">
    <property type="protein sequence ID" value="WXB16999.1"/>
    <property type="molecule type" value="Genomic_DNA"/>
</dbReference>
<organism evidence="3 4">
    <name type="scientific">Pendulispora albinea</name>
    <dbReference type="NCBI Taxonomy" id="2741071"/>
    <lineage>
        <taxon>Bacteria</taxon>
        <taxon>Pseudomonadati</taxon>
        <taxon>Myxococcota</taxon>
        <taxon>Myxococcia</taxon>
        <taxon>Myxococcales</taxon>
        <taxon>Sorangiineae</taxon>
        <taxon>Pendulisporaceae</taxon>
        <taxon>Pendulispora</taxon>
    </lineage>
</organism>